<feature type="compositionally biased region" description="Basic and acidic residues" evidence="1">
    <location>
        <begin position="1"/>
        <end position="13"/>
    </location>
</feature>
<reference evidence="2 3" key="1">
    <citation type="journal article" date="2023" name="Plants (Basel)">
        <title>Bridging the Gap: Combining Genomics and Transcriptomics Approaches to Understand Stylosanthes scabra, an Orphan Legume from the Brazilian Caatinga.</title>
        <authorList>
            <person name="Ferreira-Neto J.R.C."/>
            <person name="da Silva M.D."/>
            <person name="Binneck E."/>
            <person name="de Melo N.F."/>
            <person name="da Silva R.H."/>
            <person name="de Melo A.L.T.M."/>
            <person name="Pandolfi V."/>
            <person name="Bustamante F.O."/>
            <person name="Brasileiro-Vidal A.C."/>
            <person name="Benko-Iseppon A.M."/>
        </authorList>
    </citation>
    <scope>NUCLEOTIDE SEQUENCE [LARGE SCALE GENOMIC DNA]</scope>
    <source>
        <tissue evidence="2">Leaves</tissue>
    </source>
</reference>
<gene>
    <name evidence="2" type="ORF">PIB30_067940</name>
</gene>
<evidence type="ECO:0000313" key="2">
    <source>
        <dbReference type="EMBL" id="MED6174313.1"/>
    </source>
</evidence>
<accession>A0ABU6VNQ8</accession>
<name>A0ABU6VNQ8_9FABA</name>
<dbReference type="EMBL" id="JASCZI010151753">
    <property type="protein sequence ID" value="MED6174313.1"/>
    <property type="molecule type" value="Genomic_DNA"/>
</dbReference>
<feature type="region of interest" description="Disordered" evidence="1">
    <location>
        <begin position="1"/>
        <end position="31"/>
    </location>
</feature>
<organism evidence="2 3">
    <name type="scientific">Stylosanthes scabra</name>
    <dbReference type="NCBI Taxonomy" id="79078"/>
    <lineage>
        <taxon>Eukaryota</taxon>
        <taxon>Viridiplantae</taxon>
        <taxon>Streptophyta</taxon>
        <taxon>Embryophyta</taxon>
        <taxon>Tracheophyta</taxon>
        <taxon>Spermatophyta</taxon>
        <taxon>Magnoliopsida</taxon>
        <taxon>eudicotyledons</taxon>
        <taxon>Gunneridae</taxon>
        <taxon>Pentapetalae</taxon>
        <taxon>rosids</taxon>
        <taxon>fabids</taxon>
        <taxon>Fabales</taxon>
        <taxon>Fabaceae</taxon>
        <taxon>Papilionoideae</taxon>
        <taxon>50 kb inversion clade</taxon>
        <taxon>dalbergioids sensu lato</taxon>
        <taxon>Dalbergieae</taxon>
        <taxon>Pterocarpus clade</taxon>
        <taxon>Stylosanthes</taxon>
    </lineage>
</organism>
<keyword evidence="3" id="KW-1185">Reference proteome</keyword>
<comment type="caution">
    <text evidence="2">The sequence shown here is derived from an EMBL/GenBank/DDBJ whole genome shotgun (WGS) entry which is preliminary data.</text>
</comment>
<proteinExistence type="predicted"/>
<evidence type="ECO:0000313" key="3">
    <source>
        <dbReference type="Proteomes" id="UP001341840"/>
    </source>
</evidence>
<evidence type="ECO:0000256" key="1">
    <source>
        <dbReference type="SAM" id="MobiDB-lite"/>
    </source>
</evidence>
<dbReference type="Proteomes" id="UP001341840">
    <property type="component" value="Unassembled WGS sequence"/>
</dbReference>
<protein>
    <submittedName>
        <fullName evidence="2">Uncharacterized protein</fullName>
    </submittedName>
</protein>
<sequence length="97" mass="11160">MAKKKVQEPESKGKGKKDKTIKRPDKRSNSRCTPLKFRKIYDPVSDAKKQLIVEMGLGAFAHLLDFYINHKLLIEPVRSYDAFTNTISTSAREFFIV</sequence>